<keyword evidence="3" id="KW-1185">Reference proteome</keyword>
<feature type="transmembrane region" description="Helical" evidence="1">
    <location>
        <begin position="243"/>
        <end position="268"/>
    </location>
</feature>
<protein>
    <submittedName>
        <fullName evidence="2">ABC transporter permease</fullName>
    </submittedName>
</protein>
<feature type="transmembrane region" description="Helical" evidence="1">
    <location>
        <begin position="288"/>
        <end position="309"/>
    </location>
</feature>
<name>A0ABY6PU76_9ACTN</name>
<feature type="transmembrane region" description="Helical" evidence="1">
    <location>
        <begin position="737"/>
        <end position="759"/>
    </location>
</feature>
<dbReference type="Proteomes" id="UP001164963">
    <property type="component" value="Chromosome"/>
</dbReference>
<feature type="transmembrane region" description="Helical" evidence="1">
    <location>
        <begin position="419"/>
        <end position="440"/>
    </location>
</feature>
<evidence type="ECO:0000313" key="3">
    <source>
        <dbReference type="Proteomes" id="UP001164963"/>
    </source>
</evidence>
<feature type="transmembrane region" description="Helical" evidence="1">
    <location>
        <begin position="335"/>
        <end position="356"/>
    </location>
</feature>
<reference evidence="2" key="1">
    <citation type="journal article" date="2022" name="Front. Microbiol.">
        <title>Mirubactin C rescues the lethal effect of cell wall biosynthesis mutations in Bacillus subtilis.</title>
        <authorList>
            <person name="Kepplinger B."/>
            <person name="Wen X."/>
            <person name="Tyler A.R."/>
            <person name="Kim B.Y."/>
            <person name="Brown J."/>
            <person name="Banks P."/>
            <person name="Dashti Y."/>
            <person name="Mackenzie E.S."/>
            <person name="Wills C."/>
            <person name="Kawai Y."/>
            <person name="Waldron K.J."/>
            <person name="Allenby N.E.E."/>
            <person name="Wu L.J."/>
            <person name="Hall M.J."/>
            <person name="Errington J."/>
        </authorList>
    </citation>
    <scope>NUCLEOTIDE SEQUENCE</scope>
    <source>
        <strain evidence="2">MDA8-470</strain>
    </source>
</reference>
<keyword evidence="1" id="KW-0472">Membrane</keyword>
<evidence type="ECO:0000313" key="2">
    <source>
        <dbReference type="EMBL" id="UZK55602.1"/>
    </source>
</evidence>
<feature type="transmembrane region" description="Helical" evidence="1">
    <location>
        <begin position="27"/>
        <end position="51"/>
    </location>
</feature>
<feature type="transmembrane region" description="Helical" evidence="1">
    <location>
        <begin position="197"/>
        <end position="222"/>
    </location>
</feature>
<keyword evidence="1" id="KW-0812">Transmembrane</keyword>
<keyword evidence="1" id="KW-1133">Transmembrane helix</keyword>
<feature type="transmembrane region" description="Helical" evidence="1">
    <location>
        <begin position="690"/>
        <end position="717"/>
    </location>
</feature>
<dbReference type="EMBL" id="CP098740">
    <property type="protein sequence ID" value="UZK55602.1"/>
    <property type="molecule type" value="Genomic_DNA"/>
</dbReference>
<feature type="transmembrane region" description="Helical" evidence="1">
    <location>
        <begin position="648"/>
        <end position="669"/>
    </location>
</feature>
<dbReference type="RefSeq" id="WP_265543363.1">
    <property type="nucleotide sequence ID" value="NZ_CP098740.1"/>
</dbReference>
<sequence>MKARPPVSLLIGIRLLRGAGRAGLARFLLMSLGCAMGVACLAAVLTIPAILSAHDSRAAAREPQPVTGALHTRSADDTVFLTRQDPYGSQPFTRIFVGRPAGAHLPPPPGIDHLPGAGEVLVSPRLREVLAAQPGLAGLLPGRVAGTIGPAGLTGPDELYAYIGRAPGQLPASARPLAGFGSKWAPTPAVDSSTLDILRFALVCLVLLPLAVFLSVCARLSAEARARRLAALRLLGLSVKDTLRVNAVETVAAALLGAGLGVGVYALANEVLAEVGLPGLQWYPPDGRPTTTVLAVCLIGCPGLAWFVGRHRAREAATRPLQVRRGARPRPPKKYGLLLLLPGLGVVCGYCVLGVLGHDPSEGPANAVFVPVGVLLTGAGLVLALAPVTAWLARRLAGTTQSLPMALAMRRNEVEPSSSLRVVTGLVLLVYAASLAQGLLVELAHISRPTSSTQEYALPLGDLSESRRIRMGQVEGVKGQAVAMSSWVPDAGSSEPRITAVVADCAQLAAFSAVPPRGCVDGRVQRLTDPEVAEDPAVRPGRSYPFLLSAGGRAGDTEKFRVTLPRDALVIQAHQPSAFVGADVLIPPSALPAGRQPATGSFLLLSDSAPDTVRAVLDGLGTLAPTAEVEAVGVNVEALQQITVVKSLLAAGMVLGRAIGVAAFAVSAADRAMERRGRLAMLNLLGARPLTVRAAQCIQVLLPLAVGLVGALVAGRLAESSYLITGGGTVHWDAEGLPLLVACTVGILLTAALASLPLTRRHVEIQHIRRD</sequence>
<gene>
    <name evidence="2" type="ORF">NEH16_17020</name>
</gene>
<feature type="transmembrane region" description="Helical" evidence="1">
    <location>
        <begin position="368"/>
        <end position="393"/>
    </location>
</feature>
<organism evidence="2 3">
    <name type="scientific">Streptomyces drozdowiczii</name>
    <dbReference type="NCBI Taxonomy" id="202862"/>
    <lineage>
        <taxon>Bacteria</taxon>
        <taxon>Bacillati</taxon>
        <taxon>Actinomycetota</taxon>
        <taxon>Actinomycetes</taxon>
        <taxon>Kitasatosporales</taxon>
        <taxon>Streptomycetaceae</taxon>
        <taxon>Streptomyces</taxon>
    </lineage>
</organism>
<evidence type="ECO:0000256" key="1">
    <source>
        <dbReference type="SAM" id="Phobius"/>
    </source>
</evidence>
<proteinExistence type="predicted"/>
<accession>A0ABY6PU76</accession>